<proteinExistence type="predicted"/>
<name>A0A7T8QVS7_CALRO</name>
<organism evidence="1 2">
    <name type="scientific">Caligus rogercresseyi</name>
    <name type="common">Sea louse</name>
    <dbReference type="NCBI Taxonomy" id="217165"/>
    <lineage>
        <taxon>Eukaryota</taxon>
        <taxon>Metazoa</taxon>
        <taxon>Ecdysozoa</taxon>
        <taxon>Arthropoda</taxon>
        <taxon>Crustacea</taxon>
        <taxon>Multicrustacea</taxon>
        <taxon>Hexanauplia</taxon>
        <taxon>Copepoda</taxon>
        <taxon>Siphonostomatoida</taxon>
        <taxon>Caligidae</taxon>
        <taxon>Caligus</taxon>
    </lineage>
</organism>
<reference evidence="2" key="1">
    <citation type="submission" date="2021-01" db="EMBL/GenBank/DDBJ databases">
        <title>Caligus Genome Assembly.</title>
        <authorList>
            <person name="Gallardo-Escarate C."/>
        </authorList>
    </citation>
    <scope>NUCLEOTIDE SEQUENCE [LARGE SCALE GENOMIC DNA]</scope>
</reference>
<accession>A0A7T8QVS7</accession>
<dbReference type="Proteomes" id="UP000595437">
    <property type="component" value="Chromosome 1"/>
</dbReference>
<sequence>MGKKFLSNICSNNLGVMLKQAQTVLDSAHFKWYLGILWLKSNSWYKQDRSFVGLSNAKGVNDLEDKSMITYRAPFT</sequence>
<dbReference type="AlphaFoldDB" id="A0A7T8QVS7"/>
<gene>
    <name evidence="1" type="ORF">FKW44_001704</name>
</gene>
<keyword evidence="2" id="KW-1185">Reference proteome</keyword>
<feature type="non-terminal residue" evidence="1">
    <location>
        <position position="76"/>
    </location>
</feature>
<dbReference type="EMBL" id="CP045890">
    <property type="protein sequence ID" value="QQP56883.1"/>
    <property type="molecule type" value="Genomic_DNA"/>
</dbReference>
<protein>
    <submittedName>
        <fullName evidence="1">Uncharacterized protein</fullName>
    </submittedName>
</protein>
<evidence type="ECO:0000313" key="2">
    <source>
        <dbReference type="Proteomes" id="UP000595437"/>
    </source>
</evidence>
<evidence type="ECO:0000313" key="1">
    <source>
        <dbReference type="EMBL" id="QQP56883.1"/>
    </source>
</evidence>